<dbReference type="STRING" id="205130.ENSMAMP00000005835"/>
<name>A0A3Q3RNW0_9TELE</name>
<comment type="subcellular location">
    <subcellularLocation>
        <location evidence="11">Cytoplasm</location>
        <location evidence="11">Sarcoplasm</location>
    </subcellularLocation>
</comment>
<evidence type="ECO:0000256" key="6">
    <source>
        <dbReference type="ARBA" id="ARBA00022621"/>
    </source>
</evidence>
<keyword evidence="4" id="KW-0963">Cytoplasm</keyword>
<keyword evidence="8" id="KW-0560">Oxidoreductase</keyword>
<evidence type="ECO:0000313" key="19">
    <source>
        <dbReference type="Ensembl" id="ENSMAMP00000005835.2"/>
    </source>
</evidence>
<dbReference type="GO" id="GO:0020037">
    <property type="term" value="F:heme binding"/>
    <property type="evidence" value="ECO:0007669"/>
    <property type="project" value="InterPro"/>
</dbReference>
<evidence type="ECO:0000256" key="9">
    <source>
        <dbReference type="ARBA" id="ARBA00023004"/>
    </source>
</evidence>
<keyword evidence="9" id="KW-0408">Iron</keyword>
<dbReference type="GO" id="GO:0016528">
    <property type="term" value="C:sarcoplasm"/>
    <property type="evidence" value="ECO:0007669"/>
    <property type="project" value="UniProtKB-SubCell"/>
</dbReference>
<keyword evidence="20" id="KW-1185">Reference proteome</keyword>
<dbReference type="GO" id="GO:0046872">
    <property type="term" value="F:metal ion binding"/>
    <property type="evidence" value="ECO:0007669"/>
    <property type="project" value="UniProtKB-KW"/>
</dbReference>
<reference evidence="19" key="1">
    <citation type="submission" date="2025-08" db="UniProtKB">
        <authorList>
            <consortium name="Ensembl"/>
        </authorList>
    </citation>
    <scope>IDENTIFICATION</scope>
</reference>
<dbReference type="PRINTS" id="PR00613">
    <property type="entry name" value="MYOGLOBIN"/>
</dbReference>
<dbReference type="GO" id="GO:0019825">
    <property type="term" value="F:oxygen binding"/>
    <property type="evidence" value="ECO:0007669"/>
    <property type="project" value="InterPro"/>
</dbReference>
<organism evidence="19 20">
    <name type="scientific">Mastacembelus armatus</name>
    <name type="common">zig-zag eel</name>
    <dbReference type="NCBI Taxonomy" id="205130"/>
    <lineage>
        <taxon>Eukaryota</taxon>
        <taxon>Metazoa</taxon>
        <taxon>Chordata</taxon>
        <taxon>Craniata</taxon>
        <taxon>Vertebrata</taxon>
        <taxon>Euteleostomi</taxon>
        <taxon>Actinopterygii</taxon>
        <taxon>Neopterygii</taxon>
        <taxon>Teleostei</taxon>
        <taxon>Neoteleostei</taxon>
        <taxon>Acanthomorphata</taxon>
        <taxon>Anabantaria</taxon>
        <taxon>Synbranchiformes</taxon>
        <taxon>Mastacembelidae</taxon>
        <taxon>Mastacembelus</taxon>
    </lineage>
</organism>
<evidence type="ECO:0000256" key="3">
    <source>
        <dbReference type="ARBA" id="ARBA00022448"/>
    </source>
</evidence>
<dbReference type="PANTHER" id="PTHR47132">
    <property type="entry name" value="MYOGLOBIN"/>
    <property type="match status" value="1"/>
</dbReference>
<dbReference type="InParanoid" id="A0A3Q3RNW0"/>
<keyword evidence="7" id="KW-0479">Metal-binding</keyword>
<dbReference type="GO" id="GO:0005344">
    <property type="term" value="F:oxygen carrier activity"/>
    <property type="evidence" value="ECO:0007669"/>
    <property type="project" value="UniProtKB-KW"/>
</dbReference>
<evidence type="ECO:0000256" key="11">
    <source>
        <dbReference type="ARBA" id="ARBA00044498"/>
    </source>
</evidence>
<evidence type="ECO:0000256" key="1">
    <source>
        <dbReference type="ARBA" id="ARBA00008705"/>
    </source>
</evidence>
<dbReference type="InterPro" id="IPR002335">
    <property type="entry name" value="Myoglobin"/>
</dbReference>
<comment type="catalytic activity">
    <reaction evidence="15">
        <text>Fe(III)-heme b-[protein] + nitric oxide + H2O = Fe(II)-heme b-[protein] + nitrite + 2 H(+)</text>
        <dbReference type="Rhea" id="RHEA:77711"/>
        <dbReference type="Rhea" id="RHEA-COMP:18975"/>
        <dbReference type="Rhea" id="RHEA-COMP:18976"/>
        <dbReference type="ChEBI" id="CHEBI:15377"/>
        <dbReference type="ChEBI" id="CHEBI:15378"/>
        <dbReference type="ChEBI" id="CHEBI:16301"/>
        <dbReference type="ChEBI" id="CHEBI:16480"/>
        <dbReference type="ChEBI" id="CHEBI:55376"/>
        <dbReference type="ChEBI" id="CHEBI:60344"/>
    </reaction>
    <physiologicalReaction direction="right-to-left" evidence="15">
        <dbReference type="Rhea" id="RHEA:77713"/>
    </physiologicalReaction>
</comment>
<evidence type="ECO:0000256" key="15">
    <source>
        <dbReference type="ARBA" id="ARBA00048118"/>
    </source>
</evidence>
<dbReference type="GeneTree" id="ENSGT00940000160809"/>
<dbReference type="Gene3D" id="6.10.140.2110">
    <property type="match status" value="1"/>
</dbReference>
<protein>
    <recommendedName>
        <fullName evidence="2">Myoglobin</fullName>
    </recommendedName>
    <alternativeName>
        <fullName evidence="13">Nitrite reductase MB</fullName>
    </alternativeName>
    <alternativeName>
        <fullName evidence="14">Pseudoperoxidase MB</fullName>
    </alternativeName>
</protein>
<evidence type="ECO:0000256" key="7">
    <source>
        <dbReference type="ARBA" id="ARBA00022723"/>
    </source>
</evidence>
<dbReference type="GO" id="GO:0070062">
    <property type="term" value="C:extracellular exosome"/>
    <property type="evidence" value="ECO:0007669"/>
    <property type="project" value="TreeGrafter"/>
</dbReference>
<dbReference type="GO" id="GO:0048565">
    <property type="term" value="P:digestive tract development"/>
    <property type="evidence" value="ECO:0007669"/>
    <property type="project" value="Ensembl"/>
</dbReference>
<evidence type="ECO:0000256" key="13">
    <source>
        <dbReference type="ARBA" id="ARBA00044552"/>
    </source>
</evidence>
<dbReference type="GO" id="GO:0001570">
    <property type="term" value="P:vasculogenesis"/>
    <property type="evidence" value="ECO:0007669"/>
    <property type="project" value="Ensembl"/>
</dbReference>
<evidence type="ECO:0000256" key="14">
    <source>
        <dbReference type="ARBA" id="ARBA00044553"/>
    </source>
</evidence>
<dbReference type="GO" id="GO:0016491">
    <property type="term" value="F:oxidoreductase activity"/>
    <property type="evidence" value="ECO:0007669"/>
    <property type="project" value="UniProtKB-KW"/>
</dbReference>
<evidence type="ECO:0000256" key="12">
    <source>
        <dbReference type="ARBA" id="ARBA00044514"/>
    </source>
</evidence>
<evidence type="ECO:0000256" key="2">
    <source>
        <dbReference type="ARBA" id="ARBA00019044"/>
    </source>
</evidence>
<dbReference type="Ensembl" id="ENSMAMT00000005996.2">
    <property type="protein sequence ID" value="ENSMAMP00000005835.2"/>
    <property type="gene ID" value="ENSMAMG00000003974.2"/>
</dbReference>
<dbReference type="SUPFAM" id="SSF46458">
    <property type="entry name" value="Globin-like"/>
    <property type="match status" value="1"/>
</dbReference>
<evidence type="ECO:0000256" key="17">
    <source>
        <dbReference type="RuleBase" id="RU000356"/>
    </source>
</evidence>
<dbReference type="Proteomes" id="UP000261640">
    <property type="component" value="Unplaced"/>
</dbReference>
<keyword evidence="6 17" id="KW-0561">Oxygen transport</keyword>
<feature type="domain" description="Globin" evidence="18">
    <location>
        <begin position="42"/>
        <end position="185"/>
    </location>
</feature>
<keyword evidence="3 17" id="KW-0813">Transport</keyword>
<evidence type="ECO:0000313" key="20">
    <source>
        <dbReference type="Proteomes" id="UP000261640"/>
    </source>
</evidence>
<evidence type="ECO:0000256" key="4">
    <source>
        <dbReference type="ARBA" id="ARBA00022490"/>
    </source>
</evidence>
<dbReference type="AlphaFoldDB" id="A0A3Q3RNW0"/>
<evidence type="ECO:0000259" key="18">
    <source>
        <dbReference type="PROSITE" id="PS01033"/>
    </source>
</evidence>
<dbReference type="GO" id="GO:0001666">
    <property type="term" value="P:response to hypoxia"/>
    <property type="evidence" value="ECO:0007669"/>
    <property type="project" value="Ensembl"/>
</dbReference>
<dbReference type="FunCoup" id="A0A3Q3RNW0">
    <property type="interactions" value="1405"/>
</dbReference>
<sequence length="191" mass="21057">MPTFGLGKSGQEELGRIYSLLYYFAGVMGTVQKADCSGEETRQIMADFDAVLKNWGKVENDYNTFGRLVLVRLFTEHPETQSFFPKFANIPRDQMADNTAISDHGATVLKKVGELLKAKGSHAAILKPLSETHALKHKISIDNFKLITEILVKILAEKGVLDSAGQQCLRNIMGIVVNDLAANYKQLGVSL</sequence>
<dbReference type="PANTHER" id="PTHR47132:SF1">
    <property type="entry name" value="MYOGLOBIN"/>
    <property type="match status" value="1"/>
</dbReference>
<evidence type="ECO:0000256" key="5">
    <source>
        <dbReference type="ARBA" id="ARBA00022617"/>
    </source>
</evidence>
<reference evidence="19" key="2">
    <citation type="submission" date="2025-09" db="UniProtKB">
        <authorList>
            <consortium name="Ensembl"/>
        </authorList>
    </citation>
    <scope>IDENTIFICATION</scope>
</reference>
<dbReference type="GO" id="GO:0014823">
    <property type="term" value="P:response to activity"/>
    <property type="evidence" value="ECO:0007669"/>
    <property type="project" value="Ensembl"/>
</dbReference>
<dbReference type="Pfam" id="PF00042">
    <property type="entry name" value="Globin"/>
    <property type="match status" value="1"/>
</dbReference>
<keyword evidence="5 17" id="KW-0349">Heme</keyword>
<dbReference type="InterPro" id="IPR009050">
    <property type="entry name" value="Globin-like_sf"/>
</dbReference>
<evidence type="ECO:0000256" key="10">
    <source>
        <dbReference type="ARBA" id="ARBA00023179"/>
    </source>
</evidence>
<dbReference type="InterPro" id="IPR000971">
    <property type="entry name" value="Globin"/>
</dbReference>
<proteinExistence type="inferred from homology"/>
<accession>A0A3Q3RNW0</accession>
<dbReference type="PROSITE" id="PS01033">
    <property type="entry name" value="GLOBIN"/>
    <property type="match status" value="1"/>
</dbReference>
<keyword evidence="10" id="KW-0514">Muscle protein</keyword>
<dbReference type="Gene3D" id="6.10.140.2100">
    <property type="match status" value="1"/>
</dbReference>
<evidence type="ECO:0000256" key="8">
    <source>
        <dbReference type="ARBA" id="ARBA00023002"/>
    </source>
</evidence>
<comment type="catalytic activity">
    <reaction evidence="16">
        <text>H2O2 + AH2 = A + 2 H2O</text>
        <dbReference type="Rhea" id="RHEA:30275"/>
        <dbReference type="ChEBI" id="CHEBI:13193"/>
        <dbReference type="ChEBI" id="CHEBI:15377"/>
        <dbReference type="ChEBI" id="CHEBI:16240"/>
        <dbReference type="ChEBI" id="CHEBI:17499"/>
    </reaction>
</comment>
<comment type="subunit">
    <text evidence="12">Monomeric.</text>
</comment>
<evidence type="ECO:0000256" key="16">
    <source>
        <dbReference type="ARBA" id="ARBA00049931"/>
    </source>
</evidence>
<comment type="similarity">
    <text evidence="1 17">Belongs to the globin family.</text>
</comment>